<dbReference type="AlphaFoldDB" id="A0A8H7Q9N4"/>
<keyword evidence="3" id="KW-0963">Cytoplasm</keyword>
<evidence type="ECO:0000259" key="8">
    <source>
        <dbReference type="SMART" id="SM00226"/>
    </source>
</evidence>
<dbReference type="OrthoDB" id="3388at2759"/>
<name>A0A8H7Q9N4_9FUNG</name>
<dbReference type="PANTHER" id="PTHR11717:SF7">
    <property type="entry name" value="LOW MOLECULAR WEIGHT PHOSPHOTYROSINE PROTEIN PHOSPHATASE"/>
    <property type="match status" value="1"/>
</dbReference>
<sequence length="189" mass="21084">AQTNRLIFRIMSEPQSVLFVCLGTKKEYYDKLVEYFSLTDTIVPGNICRSPMAEAVFAHMVKEKNLSTAIAPIDSAGTAGYHVGEKPDSRSAATCKKHGVPVNSRARKVSKSDFSKFDYILCMDESNLSDLKHMQPSGSKAVVQLFGDFDHKGERIIRDPYYGGAEGFEHNFKQVTRASEGFLKHLNLL</sequence>
<dbReference type="Pfam" id="PF01451">
    <property type="entry name" value="LMWPc"/>
    <property type="match status" value="1"/>
</dbReference>
<evidence type="ECO:0000256" key="1">
    <source>
        <dbReference type="ARBA" id="ARBA00004496"/>
    </source>
</evidence>
<dbReference type="CDD" id="cd16343">
    <property type="entry name" value="LMWPTP"/>
    <property type="match status" value="1"/>
</dbReference>
<dbReference type="InterPro" id="IPR036196">
    <property type="entry name" value="Ptyr_pPase_sf"/>
</dbReference>
<keyword evidence="5" id="KW-0904">Protein phosphatase</keyword>
<evidence type="ECO:0000313" key="10">
    <source>
        <dbReference type="Proteomes" id="UP000612746"/>
    </source>
</evidence>
<keyword evidence="4" id="KW-0378">Hydrolase</keyword>
<dbReference type="FunFam" id="3.40.50.2300:FF:000105">
    <property type="entry name" value="Low molecular weight phosphotyrosine protein"/>
    <property type="match status" value="1"/>
</dbReference>
<dbReference type="PRINTS" id="PR00720">
    <property type="entry name" value="MAMMALPTPASE"/>
</dbReference>
<dbReference type="InterPro" id="IPR017867">
    <property type="entry name" value="Tyr_phospatase_low_mol_wt"/>
</dbReference>
<feature type="domain" description="Phosphotyrosine protein phosphatase I" evidence="8">
    <location>
        <begin position="41"/>
        <end position="185"/>
    </location>
</feature>
<dbReference type="EMBL" id="JAEPRA010000002">
    <property type="protein sequence ID" value="KAG2188403.1"/>
    <property type="molecule type" value="Genomic_DNA"/>
</dbReference>
<comment type="subcellular location">
    <subcellularLocation>
        <location evidence="1">Cytoplasm</location>
    </subcellularLocation>
</comment>
<comment type="caution">
    <text evidence="9">The sequence shown here is derived from an EMBL/GenBank/DDBJ whole genome shotgun (WGS) entry which is preliminary data.</text>
</comment>
<dbReference type="SMART" id="SM00226">
    <property type="entry name" value="LMWPc"/>
    <property type="match status" value="1"/>
</dbReference>
<dbReference type="GO" id="GO:0003993">
    <property type="term" value="F:acid phosphatase activity"/>
    <property type="evidence" value="ECO:0007669"/>
    <property type="project" value="InterPro"/>
</dbReference>
<comment type="catalytic activity">
    <reaction evidence="6">
        <text>O-phospho-L-tyrosyl-[protein] + H2O = L-tyrosyl-[protein] + phosphate</text>
        <dbReference type="Rhea" id="RHEA:10684"/>
        <dbReference type="Rhea" id="RHEA-COMP:10136"/>
        <dbReference type="Rhea" id="RHEA-COMP:20101"/>
        <dbReference type="ChEBI" id="CHEBI:15377"/>
        <dbReference type="ChEBI" id="CHEBI:43474"/>
        <dbReference type="ChEBI" id="CHEBI:46858"/>
        <dbReference type="ChEBI" id="CHEBI:61978"/>
        <dbReference type="EC" id="3.1.3.48"/>
    </reaction>
</comment>
<evidence type="ECO:0000256" key="7">
    <source>
        <dbReference type="PIRSR" id="PIRSR617867-1"/>
    </source>
</evidence>
<evidence type="ECO:0000256" key="3">
    <source>
        <dbReference type="ARBA" id="ARBA00022490"/>
    </source>
</evidence>
<feature type="non-terminal residue" evidence="9">
    <location>
        <position position="1"/>
    </location>
</feature>
<feature type="active site" evidence="7">
    <location>
        <position position="49"/>
    </location>
</feature>
<dbReference type="Gene3D" id="3.40.50.2300">
    <property type="match status" value="1"/>
</dbReference>
<dbReference type="GO" id="GO:0004726">
    <property type="term" value="F:non-membrane spanning protein tyrosine phosphatase activity"/>
    <property type="evidence" value="ECO:0007669"/>
    <property type="project" value="InterPro"/>
</dbReference>
<keyword evidence="10" id="KW-1185">Reference proteome</keyword>
<accession>A0A8H7Q9N4</accession>
<dbReference type="PRINTS" id="PR00719">
    <property type="entry name" value="LMWPTPASE"/>
</dbReference>
<evidence type="ECO:0000256" key="5">
    <source>
        <dbReference type="ARBA" id="ARBA00022912"/>
    </source>
</evidence>
<dbReference type="InterPro" id="IPR002115">
    <property type="entry name" value="Tyr_Pase_low_mol_wt_mml"/>
</dbReference>
<dbReference type="SUPFAM" id="SSF52788">
    <property type="entry name" value="Phosphotyrosine protein phosphatases I"/>
    <property type="match status" value="1"/>
</dbReference>
<gene>
    <name evidence="9" type="ORF">INT44_001156</name>
</gene>
<dbReference type="GO" id="GO:0005737">
    <property type="term" value="C:cytoplasm"/>
    <property type="evidence" value="ECO:0007669"/>
    <property type="project" value="UniProtKB-SubCell"/>
</dbReference>
<dbReference type="InterPro" id="IPR050438">
    <property type="entry name" value="LMW_PTPase"/>
</dbReference>
<evidence type="ECO:0000256" key="2">
    <source>
        <dbReference type="ARBA" id="ARBA00011063"/>
    </source>
</evidence>
<dbReference type="PANTHER" id="PTHR11717">
    <property type="entry name" value="LOW MOLECULAR WEIGHT PROTEIN TYROSINE PHOSPHATASE"/>
    <property type="match status" value="1"/>
</dbReference>
<evidence type="ECO:0000256" key="4">
    <source>
        <dbReference type="ARBA" id="ARBA00022801"/>
    </source>
</evidence>
<organism evidence="9 10">
    <name type="scientific">Umbelopsis vinacea</name>
    <dbReference type="NCBI Taxonomy" id="44442"/>
    <lineage>
        <taxon>Eukaryota</taxon>
        <taxon>Fungi</taxon>
        <taxon>Fungi incertae sedis</taxon>
        <taxon>Mucoromycota</taxon>
        <taxon>Mucoromycotina</taxon>
        <taxon>Umbelopsidomycetes</taxon>
        <taxon>Umbelopsidales</taxon>
        <taxon>Umbelopsidaceae</taxon>
        <taxon>Umbelopsis</taxon>
    </lineage>
</organism>
<reference evidence="9" key="1">
    <citation type="submission" date="2020-12" db="EMBL/GenBank/DDBJ databases">
        <title>Metabolic potential, ecology and presence of endohyphal bacteria is reflected in genomic diversity of Mucoromycotina.</title>
        <authorList>
            <person name="Muszewska A."/>
            <person name="Okrasinska A."/>
            <person name="Steczkiewicz K."/>
            <person name="Drgas O."/>
            <person name="Orlowska M."/>
            <person name="Perlinska-Lenart U."/>
            <person name="Aleksandrzak-Piekarczyk T."/>
            <person name="Szatraj K."/>
            <person name="Zielenkiewicz U."/>
            <person name="Pilsyk S."/>
            <person name="Malc E."/>
            <person name="Mieczkowski P."/>
            <person name="Kruszewska J.S."/>
            <person name="Biernat P."/>
            <person name="Pawlowska J."/>
        </authorList>
    </citation>
    <scope>NUCLEOTIDE SEQUENCE</scope>
    <source>
        <strain evidence="9">WA0000051536</strain>
    </source>
</reference>
<proteinExistence type="inferred from homology"/>
<feature type="active site" description="Proton donor" evidence="7">
    <location>
        <position position="159"/>
    </location>
</feature>
<protein>
    <recommendedName>
        <fullName evidence="8">Phosphotyrosine protein phosphatase I domain-containing protein</fullName>
    </recommendedName>
</protein>
<evidence type="ECO:0000313" key="9">
    <source>
        <dbReference type="EMBL" id="KAG2188403.1"/>
    </source>
</evidence>
<dbReference type="Proteomes" id="UP000612746">
    <property type="component" value="Unassembled WGS sequence"/>
</dbReference>
<dbReference type="InterPro" id="IPR023485">
    <property type="entry name" value="Ptyr_pPase"/>
</dbReference>
<comment type="similarity">
    <text evidence="2">Belongs to the low molecular weight phosphotyrosine protein phosphatase family.</text>
</comment>
<evidence type="ECO:0000256" key="6">
    <source>
        <dbReference type="ARBA" id="ARBA00051722"/>
    </source>
</evidence>